<feature type="domain" description="LolA-like" evidence="1">
    <location>
        <begin position="5"/>
        <end position="108"/>
    </location>
</feature>
<dbReference type="AlphaFoldDB" id="A0AAD9JV06"/>
<dbReference type="EMBL" id="JAODUO010001694">
    <property type="protein sequence ID" value="KAK2159706.1"/>
    <property type="molecule type" value="Genomic_DNA"/>
</dbReference>
<evidence type="ECO:0000313" key="3">
    <source>
        <dbReference type="Proteomes" id="UP001209878"/>
    </source>
</evidence>
<accession>A0AAD9JV06</accession>
<comment type="caution">
    <text evidence="2">The sequence shown here is derived from an EMBL/GenBank/DDBJ whole genome shotgun (WGS) entry which is preliminary data.</text>
</comment>
<dbReference type="Proteomes" id="UP001209878">
    <property type="component" value="Unassembled WGS sequence"/>
</dbReference>
<gene>
    <name evidence="2" type="ORF">NP493_1696g00000</name>
</gene>
<dbReference type="PANTHER" id="PTHR36902">
    <property type="entry name" value="ENRICHED IN SURFACE-LABELED PROTEOME PROTEIN 9"/>
    <property type="match status" value="1"/>
</dbReference>
<dbReference type="Pfam" id="PF25898">
    <property type="entry name" value="LolA_2nd_metazoa"/>
    <property type="match status" value="1"/>
</dbReference>
<name>A0AAD9JV06_RIDPI</name>
<organism evidence="2 3">
    <name type="scientific">Ridgeia piscesae</name>
    <name type="common">Tubeworm</name>
    <dbReference type="NCBI Taxonomy" id="27915"/>
    <lineage>
        <taxon>Eukaryota</taxon>
        <taxon>Metazoa</taxon>
        <taxon>Spiralia</taxon>
        <taxon>Lophotrochozoa</taxon>
        <taxon>Annelida</taxon>
        <taxon>Polychaeta</taxon>
        <taxon>Sedentaria</taxon>
        <taxon>Canalipalpata</taxon>
        <taxon>Sabellida</taxon>
        <taxon>Siboglinidae</taxon>
        <taxon>Ridgeia</taxon>
    </lineage>
</organism>
<proteinExistence type="predicted"/>
<evidence type="ECO:0000313" key="2">
    <source>
        <dbReference type="EMBL" id="KAK2159706.1"/>
    </source>
</evidence>
<sequence>MRRFGHGYVTIVTDYNDGLQYVIDVDQGNCTVEPISRRRSTYAFSGPWDPASVHTPDSPGLFDLSAFNLTFIAEYKVETRDIMSDVWIGSRVDWPSPGVNSTVKVFYNSVCVVFLPRHFWTTEGSDIAEFKLQMKLNNAQLIQSNRQRLLRLEYHTTNEARPNNTCYDVLLRHDPRLFEAALRKFIVGVCGITPIRVNSIETIESVPGDIHQSTRLSRVIAGNVYSSSSVSLEDAVRRLGLVVDQQTDFGITVNYPEGATTIRLIPGSLRTYGKLASSYKTGHATGKFTGGRGQFNGDKGQAPRSASEISSVVADDSSVVAKVSFSLLYPKQIGRWTN</sequence>
<reference evidence="2" key="1">
    <citation type="journal article" date="2023" name="Mol. Biol. Evol.">
        <title>Third-Generation Sequencing Reveals the Adaptive Role of the Epigenome in Three Deep-Sea Polychaetes.</title>
        <authorList>
            <person name="Perez M."/>
            <person name="Aroh O."/>
            <person name="Sun Y."/>
            <person name="Lan Y."/>
            <person name="Juniper S.K."/>
            <person name="Young C.R."/>
            <person name="Angers B."/>
            <person name="Qian P.Y."/>
        </authorList>
    </citation>
    <scope>NUCLEOTIDE SEQUENCE</scope>
    <source>
        <strain evidence="2">R07B-5</strain>
    </source>
</reference>
<evidence type="ECO:0000259" key="1">
    <source>
        <dbReference type="Pfam" id="PF25898"/>
    </source>
</evidence>
<dbReference type="PANTHER" id="PTHR36902:SF1">
    <property type="entry name" value="ENRICHED IN SURFACE-LABELED PROTEOME PROTEIN 9"/>
    <property type="match status" value="1"/>
</dbReference>
<keyword evidence="3" id="KW-1185">Reference proteome</keyword>
<protein>
    <recommendedName>
        <fullName evidence="1">LolA-like domain-containing protein</fullName>
    </recommendedName>
</protein>
<dbReference type="InterPro" id="IPR058831">
    <property type="entry name" value="LolA-like_dom_2nd"/>
</dbReference>